<feature type="compositionally biased region" description="Polar residues" evidence="4">
    <location>
        <begin position="309"/>
        <end position="318"/>
    </location>
</feature>
<evidence type="ECO:0000313" key="5">
    <source>
        <dbReference type="EMBL" id="SCU83530.1"/>
    </source>
</evidence>
<dbReference type="OrthoDB" id="77564at2759"/>
<evidence type="ECO:0000256" key="3">
    <source>
        <dbReference type="ARBA" id="ARBA00023242"/>
    </source>
</evidence>
<dbReference type="Proteomes" id="UP000191024">
    <property type="component" value="Chromosome C"/>
</dbReference>
<evidence type="ECO:0000256" key="1">
    <source>
        <dbReference type="ARBA" id="ARBA00004123"/>
    </source>
</evidence>
<organism evidence="5 6">
    <name type="scientific">Lachancea mirantina</name>
    <dbReference type="NCBI Taxonomy" id="1230905"/>
    <lineage>
        <taxon>Eukaryota</taxon>
        <taxon>Fungi</taxon>
        <taxon>Dikarya</taxon>
        <taxon>Ascomycota</taxon>
        <taxon>Saccharomycotina</taxon>
        <taxon>Saccharomycetes</taxon>
        <taxon>Saccharomycetales</taxon>
        <taxon>Saccharomycetaceae</taxon>
        <taxon>Lachancea</taxon>
    </lineage>
</organism>
<dbReference type="PANTHER" id="PTHR15502">
    <property type="entry name" value="CALCINEURIN-BINDING PROTEIN CABIN 1-RELATED"/>
    <property type="match status" value="1"/>
</dbReference>
<dbReference type="STRING" id="1230905.A0A1G4J2E2"/>
<protein>
    <submittedName>
        <fullName evidence="5">LAMI_0C03576g1_1</fullName>
    </submittedName>
</protein>
<comment type="similarity">
    <text evidence="2">Belongs to the HIR3 family.</text>
</comment>
<comment type="subcellular location">
    <subcellularLocation>
        <location evidence="1">Nucleus</location>
    </subcellularLocation>
</comment>
<evidence type="ECO:0000256" key="4">
    <source>
        <dbReference type="SAM" id="MobiDB-lite"/>
    </source>
</evidence>
<reference evidence="6" key="1">
    <citation type="submission" date="2016-03" db="EMBL/GenBank/DDBJ databases">
        <authorList>
            <person name="Devillers H."/>
        </authorList>
    </citation>
    <scope>NUCLEOTIDE SEQUENCE [LARGE SCALE GENOMIC DNA]</scope>
</reference>
<dbReference type="GO" id="GO:0031491">
    <property type="term" value="F:nucleosome binding"/>
    <property type="evidence" value="ECO:0007669"/>
    <property type="project" value="TreeGrafter"/>
</dbReference>
<dbReference type="InterPro" id="IPR033053">
    <property type="entry name" value="Hir3/CABIN1"/>
</dbReference>
<dbReference type="EMBL" id="LT598466">
    <property type="protein sequence ID" value="SCU83530.1"/>
    <property type="molecule type" value="Genomic_DNA"/>
</dbReference>
<dbReference type="GO" id="GO:0006325">
    <property type="term" value="P:chromatin organization"/>
    <property type="evidence" value="ECO:0007669"/>
    <property type="project" value="InterPro"/>
</dbReference>
<proteinExistence type="inferred from homology"/>
<evidence type="ECO:0000313" key="6">
    <source>
        <dbReference type="Proteomes" id="UP000191024"/>
    </source>
</evidence>
<gene>
    <name evidence="5" type="ORF">LAMI_0C03576G</name>
</gene>
<keyword evidence="6" id="KW-1185">Reference proteome</keyword>
<dbReference type="PANTHER" id="PTHR15502:SF7">
    <property type="entry name" value="CALCINEURIN-BINDING PROTEIN CABIN-1"/>
    <property type="match status" value="1"/>
</dbReference>
<dbReference type="GO" id="GO:0000417">
    <property type="term" value="C:HIR complex"/>
    <property type="evidence" value="ECO:0007669"/>
    <property type="project" value="TreeGrafter"/>
</dbReference>
<sequence length="1647" mass="188832">MSMFNALNFTPDEESLEIEQHSRELQIEECYRIFQDALLHLKEDRFVEADESFKELFSIEVLKPDKWGNYKHKSTTLDSLRYLSYRNRGIFHYRTLKANFRNMSAPDIVDTILKVLEDLLESIQHSEGDITVIRLLLDIFDSFRSDKLQRYILEYDLLRDPVTLNRLRRRQWVLPQSLQIFARYQDFLAKIKDEDTMRSEVFLSCQRFIKDYSHENPEPESFLAQIQEMKAQDDEALRLLDTFELMVPELSWEGVAESLVGALPKYKTSNFFGTVPDPYDETTDPIESIKLTICPTNNVISETSDKQSDFSSLPSKVNNAGGDEKSAETAPSNNVAAVEDKKRPSTDTADGTKPVQRASKRFKERPILKNDSQIMELHTLFWAEFRALSGDSDTQGIQIENFAPEDIPPNTPALIALTDLYDCLGSWTNRHSEFLNHNETKNASKSLTDDKSLFKLNALFRNSVFAEDSSPIPSLTDLPVAKVESFISSVNDGKMHFHEARILLLKELFSINEAGLCPIVDTFWSPVLFKTIEAFVLSIELNIYNLVCMHDSRSAYMGLSVYEMLVNIMGNLYMGSSQRKLQGQKTGEIDSQRNKLGKKIEKWSSLLTNISFQDVRSEYRFRWSRFCYLQYASDITDESLVNNLCEIMQDMEQNAHYINVAYANYVNIPRLDIKVVKNQLSRLQMIRRITTIDKNVSEEDEKSSESQMELLRSILIDEKTTKAGATQDELSLMQFIRNSPFLIKVKLWKLLFSFYARKDTPRVGKIYQKIMTILYEKLCSEDYKAQSQLQRQQTLLTTISFLGLFTHDFLQIALSTPPEKLYLPEENISFISLRDVLKVTVILLYPILFHETLSQKNPSLSSFFQKAVKSSTKMKGIFIDVLSLFIYLCAYNPDAGNNSKKSAQYVSSFIYASHSLMGHFDFCDSSNGVFLRLSQQILCNCPDEYSFIQLKQILWCMFHLSLSGESSTVVQHSTTPSDLNKESAIGIGRYLIKLQYQDRNPLMASGAKSNLKQFLDNVVQVIGDLDFAGNHVLCRNKHFLDGFLNSSITTKIVRSAFKGILAIELLKPKDKIQEAVEAGLFYVASVQALNLYKIRKKATQARPSELDSIIYMLRTDILYDSRRFESWFLLGKCYSYIVEDDLMWTSDKISADKRKGTVAFQRKALLCYLMALGLSASVKLPSNNKDAIADHQNILRELLEILSEEMLSGYLRPLDKLCYYQEWPSTVRISASGDLLSTSAYESPSISDYNVQQAIFLALREADLMYEDSSDAKNLRNWKNLFFKAKLTYKTAVHEFASSGRVDLLEACRLSQVASTQRDPILEPHYFLVSAIYKCVNNNVMSVKAATSTLSENNSFFKKSNDFWHGGAQVSEPARSKDRRNFLLQILDLLRTILTFDKMKWHHRPKFRIAKILFEDFQDLDGAITEMNEIIFLKSPNKSLVNIWKPDLERPGKHFLYTYQYVMFYLDLLFCKGDYESIVLVAKKLKRFGAGMVNMPLAADRAARLFSQCVQRQFSLNEKLDAEQVLLSLNYQNFLQRSDELFASFDKKNYDTTTVDLLASAYHLKKGNNAYDLICLAIYFKFFYKPFTSNDALSSKEGSQAIKLELPTVPAPVSASPIKLKTVSARKRVSKKDAFDKIGSLVDKKLT</sequence>
<accession>A0A1G4J2E2</accession>
<name>A0A1G4J2E2_9SACH</name>
<keyword evidence="3" id="KW-0539">Nucleus</keyword>
<dbReference type="GO" id="GO:0005634">
    <property type="term" value="C:nucleus"/>
    <property type="evidence" value="ECO:0007669"/>
    <property type="project" value="UniProtKB-SubCell"/>
</dbReference>
<feature type="region of interest" description="Disordered" evidence="4">
    <location>
        <begin position="302"/>
        <end position="361"/>
    </location>
</feature>
<evidence type="ECO:0000256" key="2">
    <source>
        <dbReference type="ARBA" id="ARBA00007335"/>
    </source>
</evidence>